<keyword evidence="8 9" id="KW-0694">RNA-binding</keyword>
<comment type="catalytic activity">
    <reaction evidence="1 9">
        <text>Endonucleolytic cleavage to 5'-phosphomonoester.</text>
        <dbReference type="EC" id="3.1.26.3"/>
    </reaction>
</comment>
<gene>
    <name evidence="9" type="primary">rnc</name>
    <name evidence="13" type="ORF">A2370_00310</name>
</gene>
<feature type="binding site" evidence="9">
    <location>
        <position position="46"/>
    </location>
    <ligand>
        <name>Mg(2+)</name>
        <dbReference type="ChEBI" id="CHEBI:18420"/>
    </ligand>
</feature>
<dbReference type="SUPFAM" id="SSF69065">
    <property type="entry name" value="RNase III domain-like"/>
    <property type="match status" value="1"/>
</dbReference>
<evidence type="ECO:0000256" key="2">
    <source>
        <dbReference type="ARBA" id="ARBA00010183"/>
    </source>
</evidence>
<dbReference type="GO" id="GO:0019843">
    <property type="term" value="F:rRNA binding"/>
    <property type="evidence" value="ECO:0007669"/>
    <property type="project" value="UniProtKB-KW"/>
</dbReference>
<dbReference type="CDD" id="cd10845">
    <property type="entry name" value="DSRM_RNAse_III_family"/>
    <property type="match status" value="1"/>
</dbReference>
<dbReference type="FunFam" id="1.10.1520.10:FF:000001">
    <property type="entry name" value="Ribonuclease 3"/>
    <property type="match status" value="1"/>
</dbReference>
<feature type="domain" description="RNase III" evidence="12">
    <location>
        <begin position="4"/>
        <end position="133"/>
    </location>
</feature>
<keyword evidence="9" id="KW-0460">Magnesium</keyword>
<dbReference type="SUPFAM" id="SSF54768">
    <property type="entry name" value="dsRNA-binding domain-like"/>
    <property type="match status" value="1"/>
</dbReference>
<dbReference type="GO" id="GO:0008033">
    <property type="term" value="P:tRNA processing"/>
    <property type="evidence" value="ECO:0007669"/>
    <property type="project" value="UniProtKB-KW"/>
</dbReference>
<dbReference type="GO" id="GO:0006364">
    <property type="term" value="P:rRNA processing"/>
    <property type="evidence" value="ECO:0007669"/>
    <property type="project" value="UniProtKB-UniRule"/>
</dbReference>
<dbReference type="PROSITE" id="PS00517">
    <property type="entry name" value="RNASE_3_1"/>
    <property type="match status" value="1"/>
</dbReference>
<feature type="region of interest" description="Disordered" evidence="10">
    <location>
        <begin position="206"/>
        <end position="233"/>
    </location>
</feature>
<dbReference type="PANTHER" id="PTHR11207:SF0">
    <property type="entry name" value="RIBONUCLEASE 3"/>
    <property type="match status" value="1"/>
</dbReference>
<keyword evidence="9" id="KW-0699">rRNA-binding</keyword>
<evidence type="ECO:0000313" key="13">
    <source>
        <dbReference type="EMBL" id="OHA59219.1"/>
    </source>
</evidence>
<feature type="active site" evidence="9">
    <location>
        <position position="122"/>
    </location>
</feature>
<comment type="caution">
    <text evidence="13">The sequence shown here is derived from an EMBL/GenBank/DDBJ whole genome shotgun (WGS) entry which is preliminary data.</text>
</comment>
<dbReference type="SMART" id="SM00358">
    <property type="entry name" value="DSRM"/>
    <property type="match status" value="1"/>
</dbReference>
<evidence type="ECO:0000256" key="3">
    <source>
        <dbReference type="ARBA" id="ARBA00022552"/>
    </source>
</evidence>
<dbReference type="GO" id="GO:0010468">
    <property type="term" value="P:regulation of gene expression"/>
    <property type="evidence" value="ECO:0007669"/>
    <property type="project" value="TreeGrafter"/>
</dbReference>
<comment type="similarity">
    <text evidence="2">Belongs to the ribonuclease III family.</text>
</comment>
<dbReference type="PROSITE" id="PS50137">
    <property type="entry name" value="DS_RBD"/>
    <property type="match status" value="1"/>
</dbReference>
<dbReference type="Pfam" id="PF14622">
    <property type="entry name" value="Ribonucleas_3_3"/>
    <property type="match status" value="1"/>
</dbReference>
<protein>
    <recommendedName>
        <fullName evidence="9">Ribonuclease 3</fullName>
        <ecNumber evidence="9">3.1.26.3</ecNumber>
    </recommendedName>
    <alternativeName>
        <fullName evidence="9">Ribonuclease III</fullName>
        <shortName evidence="9">RNase III</shortName>
    </alternativeName>
</protein>
<comment type="cofactor">
    <cofactor evidence="9">
        <name>Mg(2+)</name>
        <dbReference type="ChEBI" id="CHEBI:18420"/>
    </cofactor>
</comment>
<evidence type="ECO:0000256" key="7">
    <source>
        <dbReference type="ARBA" id="ARBA00022801"/>
    </source>
</evidence>
<dbReference type="EC" id="3.1.26.3" evidence="9"/>
<evidence type="ECO:0000259" key="11">
    <source>
        <dbReference type="PROSITE" id="PS50137"/>
    </source>
</evidence>
<evidence type="ECO:0000259" key="12">
    <source>
        <dbReference type="PROSITE" id="PS50142"/>
    </source>
</evidence>
<dbReference type="GO" id="GO:0005737">
    <property type="term" value="C:cytoplasm"/>
    <property type="evidence" value="ECO:0007669"/>
    <property type="project" value="UniProtKB-SubCell"/>
</dbReference>
<keyword evidence="6 9" id="KW-0255">Endonuclease</keyword>
<comment type="function">
    <text evidence="9">Digests double-stranded RNA. Involved in the processing of primary rRNA transcript to yield the immediate precursors to the large and small rRNAs (23S and 16S). Processes some mRNAs, and tRNAs when they are encoded in the rRNA operon. Processes pre-crRNA and tracrRNA of type II CRISPR loci if present in the organism.</text>
</comment>
<evidence type="ECO:0000256" key="10">
    <source>
        <dbReference type="SAM" id="MobiDB-lite"/>
    </source>
</evidence>
<dbReference type="GO" id="GO:0046872">
    <property type="term" value="F:metal ion binding"/>
    <property type="evidence" value="ECO:0007669"/>
    <property type="project" value="UniProtKB-KW"/>
</dbReference>
<evidence type="ECO:0000256" key="5">
    <source>
        <dbReference type="ARBA" id="ARBA00022722"/>
    </source>
</evidence>
<keyword evidence="7 9" id="KW-0378">Hydrolase</keyword>
<feature type="domain" description="DRBM" evidence="11">
    <location>
        <begin position="160"/>
        <end position="225"/>
    </location>
</feature>
<keyword evidence="9" id="KW-0963">Cytoplasm</keyword>
<feature type="binding site" evidence="9">
    <location>
        <position position="119"/>
    </location>
    <ligand>
        <name>Mg(2+)</name>
        <dbReference type="ChEBI" id="CHEBI:18420"/>
    </ligand>
</feature>
<dbReference type="AlphaFoldDB" id="A0A1G2QGM0"/>
<evidence type="ECO:0000256" key="6">
    <source>
        <dbReference type="ARBA" id="ARBA00022759"/>
    </source>
</evidence>
<feature type="binding site" evidence="9">
    <location>
        <position position="122"/>
    </location>
    <ligand>
        <name>Mg(2+)</name>
        <dbReference type="ChEBI" id="CHEBI:18420"/>
    </ligand>
</feature>
<dbReference type="PANTHER" id="PTHR11207">
    <property type="entry name" value="RIBONUCLEASE III"/>
    <property type="match status" value="1"/>
</dbReference>
<dbReference type="NCBIfam" id="TIGR02191">
    <property type="entry name" value="RNaseIII"/>
    <property type="match status" value="1"/>
</dbReference>
<dbReference type="InterPro" id="IPR036389">
    <property type="entry name" value="RNase_III_sf"/>
</dbReference>
<comment type="subunit">
    <text evidence="9">Homodimer.</text>
</comment>
<dbReference type="PROSITE" id="PS50142">
    <property type="entry name" value="RNASE_3_2"/>
    <property type="match status" value="1"/>
</dbReference>
<dbReference type="Gene3D" id="1.10.1520.10">
    <property type="entry name" value="Ribonuclease III domain"/>
    <property type="match status" value="1"/>
</dbReference>
<keyword evidence="9" id="KW-0819">tRNA processing</keyword>
<dbReference type="InterPro" id="IPR011907">
    <property type="entry name" value="RNase_III"/>
</dbReference>
<reference evidence="13 14" key="1">
    <citation type="journal article" date="2016" name="Nat. Commun.">
        <title>Thousands of microbial genomes shed light on interconnected biogeochemical processes in an aquifer system.</title>
        <authorList>
            <person name="Anantharaman K."/>
            <person name="Brown C.T."/>
            <person name="Hug L.A."/>
            <person name="Sharon I."/>
            <person name="Castelle C.J."/>
            <person name="Probst A.J."/>
            <person name="Thomas B.C."/>
            <person name="Singh A."/>
            <person name="Wilkins M.J."/>
            <person name="Karaoz U."/>
            <person name="Brodie E.L."/>
            <person name="Williams K.H."/>
            <person name="Hubbard S.S."/>
            <person name="Banfield J.F."/>
        </authorList>
    </citation>
    <scope>NUCLEOTIDE SEQUENCE [LARGE SCALE GENOMIC DNA]</scope>
</reference>
<dbReference type="InterPro" id="IPR014720">
    <property type="entry name" value="dsRBD_dom"/>
</dbReference>
<dbReference type="InterPro" id="IPR000999">
    <property type="entry name" value="RNase_III_dom"/>
</dbReference>
<organism evidence="13 14">
    <name type="scientific">Candidatus Vogelbacteria bacterium RIFOXYB1_FULL_42_16</name>
    <dbReference type="NCBI Taxonomy" id="1802436"/>
    <lineage>
        <taxon>Bacteria</taxon>
        <taxon>Candidatus Vogeliibacteriota</taxon>
    </lineage>
</organism>
<dbReference type="STRING" id="1802436.A2370_00310"/>
<dbReference type="EMBL" id="MHTH01000003">
    <property type="protein sequence ID" value="OHA59219.1"/>
    <property type="molecule type" value="Genomic_DNA"/>
</dbReference>
<dbReference type="Proteomes" id="UP000176222">
    <property type="component" value="Unassembled WGS sequence"/>
</dbReference>
<keyword evidence="9" id="KW-0479">Metal-binding</keyword>
<evidence type="ECO:0000256" key="4">
    <source>
        <dbReference type="ARBA" id="ARBA00022664"/>
    </source>
</evidence>
<dbReference type="Pfam" id="PF00035">
    <property type="entry name" value="dsrm"/>
    <property type="match status" value="1"/>
</dbReference>
<evidence type="ECO:0000256" key="9">
    <source>
        <dbReference type="HAMAP-Rule" id="MF_00104"/>
    </source>
</evidence>
<evidence type="ECO:0000256" key="8">
    <source>
        <dbReference type="ARBA" id="ARBA00022884"/>
    </source>
</evidence>
<proteinExistence type="inferred from homology"/>
<feature type="active site" evidence="9">
    <location>
        <position position="50"/>
    </location>
</feature>
<evidence type="ECO:0000313" key="14">
    <source>
        <dbReference type="Proteomes" id="UP000176222"/>
    </source>
</evidence>
<dbReference type="CDD" id="cd00593">
    <property type="entry name" value="RIBOc"/>
    <property type="match status" value="1"/>
</dbReference>
<dbReference type="HAMAP" id="MF_00104">
    <property type="entry name" value="RNase_III"/>
    <property type="match status" value="1"/>
</dbReference>
<comment type="subcellular location">
    <subcellularLocation>
        <location evidence="9">Cytoplasm</location>
    </subcellularLocation>
</comment>
<keyword evidence="4 9" id="KW-0507">mRNA processing</keyword>
<dbReference type="GO" id="GO:0004525">
    <property type="term" value="F:ribonuclease III activity"/>
    <property type="evidence" value="ECO:0007669"/>
    <property type="project" value="UniProtKB-UniRule"/>
</dbReference>
<sequence length="233" mass="26103">MVDLNKFEQDIGLKFQNRDLLKQAFIHRSYLNEHREIKLGHNERLEFLGDAVLELVVTDFLYQKYPDKPEGELTAYRAALVNAVTLSGQAGDLGMNDYLLLSKGEAKDKGRARQIILANVFEAVVGAIYLDQGYIGAKKFIEQTVLVEDEKNVSAGLAQDSKSFFQRKAQEVFSVTPSYKILSELGPDHNKKFVVGLYLGEEQVAEGEGHSKQEAEQEAAKNGLEAKNWQGSY</sequence>
<name>A0A1G2QGM0_9BACT</name>
<dbReference type="GO" id="GO:0003725">
    <property type="term" value="F:double-stranded RNA binding"/>
    <property type="evidence" value="ECO:0007669"/>
    <property type="project" value="TreeGrafter"/>
</dbReference>
<keyword evidence="3 9" id="KW-0698">rRNA processing</keyword>
<dbReference type="GO" id="GO:0006397">
    <property type="term" value="P:mRNA processing"/>
    <property type="evidence" value="ECO:0007669"/>
    <property type="project" value="UniProtKB-UniRule"/>
</dbReference>
<dbReference type="Gene3D" id="3.30.160.20">
    <property type="match status" value="1"/>
</dbReference>
<keyword evidence="5 9" id="KW-0540">Nuclease</keyword>
<evidence type="ECO:0000256" key="1">
    <source>
        <dbReference type="ARBA" id="ARBA00000109"/>
    </source>
</evidence>
<feature type="compositionally biased region" description="Basic and acidic residues" evidence="10">
    <location>
        <begin position="207"/>
        <end position="219"/>
    </location>
</feature>
<accession>A0A1G2QGM0</accession>
<dbReference type="SMART" id="SM00535">
    <property type="entry name" value="RIBOc"/>
    <property type="match status" value="1"/>
</dbReference>